<proteinExistence type="predicted"/>
<keyword evidence="6" id="KW-1185">Reference proteome</keyword>
<comment type="caution">
    <text evidence="5">The sequence shown here is derived from an EMBL/GenBank/DDBJ whole genome shotgun (WGS) entry which is preliminary data.</text>
</comment>
<accession>A0A101JPD3</accession>
<dbReference type="OrthoDB" id="3628931at2"/>
<keyword evidence="2" id="KW-0472">Membrane</keyword>
<protein>
    <recommendedName>
        <fullName evidence="7">DUF4190 domain-containing protein</fullName>
    </recommendedName>
</protein>
<dbReference type="InterPro" id="IPR026004">
    <property type="entry name" value="Septum_form"/>
</dbReference>
<dbReference type="AlphaFoldDB" id="A0A101JPD3"/>
<reference evidence="6" key="1">
    <citation type="submission" date="2015-10" db="EMBL/GenBank/DDBJ databases">
        <authorList>
            <person name="Ju K.-S."/>
            <person name="Doroghazi J.R."/>
            <person name="Metcalf W.W."/>
        </authorList>
    </citation>
    <scope>NUCLEOTIDE SEQUENCE [LARGE SCALE GENOMIC DNA]</scope>
    <source>
        <strain evidence="6">NRRL 3151</strain>
    </source>
</reference>
<dbReference type="InterPro" id="IPR025241">
    <property type="entry name" value="DUF4190"/>
</dbReference>
<feature type="domain" description="Septum formation-related" evidence="4">
    <location>
        <begin position="149"/>
        <end position="252"/>
    </location>
</feature>
<organism evidence="5 6">
    <name type="scientific">Streptomyces regalis</name>
    <dbReference type="NCBI Taxonomy" id="68262"/>
    <lineage>
        <taxon>Bacteria</taxon>
        <taxon>Bacillati</taxon>
        <taxon>Actinomycetota</taxon>
        <taxon>Actinomycetes</taxon>
        <taxon>Kitasatosporales</taxon>
        <taxon>Streptomycetaceae</taxon>
        <taxon>Streptomyces</taxon>
    </lineage>
</organism>
<dbReference type="Proteomes" id="UP000053923">
    <property type="component" value="Unassembled WGS sequence"/>
</dbReference>
<feature type="domain" description="DUF4190" evidence="3">
    <location>
        <begin position="65"/>
        <end position="120"/>
    </location>
</feature>
<evidence type="ECO:0000313" key="6">
    <source>
        <dbReference type="Proteomes" id="UP000053923"/>
    </source>
</evidence>
<evidence type="ECO:0008006" key="7">
    <source>
        <dbReference type="Google" id="ProtNLM"/>
    </source>
</evidence>
<feature type="compositionally biased region" description="Pro residues" evidence="1">
    <location>
        <begin position="1"/>
        <end position="18"/>
    </location>
</feature>
<gene>
    <name evidence="5" type="ORF">ADL12_26430</name>
</gene>
<feature type="transmembrane region" description="Helical" evidence="2">
    <location>
        <begin position="64"/>
        <end position="89"/>
    </location>
</feature>
<dbReference type="Pfam" id="PF13845">
    <property type="entry name" value="Septum_form"/>
    <property type="match status" value="1"/>
</dbReference>
<feature type="region of interest" description="Disordered" evidence="1">
    <location>
        <begin position="1"/>
        <end position="33"/>
    </location>
</feature>
<evidence type="ECO:0000259" key="4">
    <source>
        <dbReference type="Pfam" id="PF13845"/>
    </source>
</evidence>
<feature type="region of interest" description="Disordered" evidence="1">
    <location>
        <begin position="383"/>
        <end position="405"/>
    </location>
</feature>
<evidence type="ECO:0000313" key="5">
    <source>
        <dbReference type="EMBL" id="KUL30630.1"/>
    </source>
</evidence>
<name>A0A101JPD3_9ACTN</name>
<feature type="transmembrane region" description="Helical" evidence="2">
    <location>
        <begin position="101"/>
        <end position="120"/>
    </location>
</feature>
<keyword evidence="2" id="KW-0812">Transmembrane</keyword>
<dbReference type="RefSeq" id="WP_062705893.1">
    <property type="nucleotide sequence ID" value="NZ_LLZG01000288.1"/>
</dbReference>
<evidence type="ECO:0000259" key="3">
    <source>
        <dbReference type="Pfam" id="PF13828"/>
    </source>
</evidence>
<dbReference type="Pfam" id="PF13828">
    <property type="entry name" value="DUF4190"/>
    <property type="match status" value="1"/>
</dbReference>
<evidence type="ECO:0000256" key="2">
    <source>
        <dbReference type="SAM" id="Phobius"/>
    </source>
</evidence>
<dbReference type="EMBL" id="LLZG01000288">
    <property type="protein sequence ID" value="KUL30630.1"/>
    <property type="molecule type" value="Genomic_DNA"/>
</dbReference>
<dbReference type="SUPFAM" id="SSF81995">
    <property type="entry name" value="beta-sandwich domain of Sec23/24"/>
    <property type="match status" value="1"/>
</dbReference>
<sequence length="405" mass="42955">MSIPPPSGPQQPQGPPEQPQGQYAQGQYPPPSPYPYGAPGASGPYAYPYHPYGPYGRPTPVNGFAIGALVLGILCFVPALGLVLGLIALAQIKKKGERGKGMAIAGSVLSSVGLALWALALSTGSASDFWDGFRDAANGQGTAYALAKGDCFDTPTGNLEGDAYDVDEVPCAREHDGEVFAVVTLPGGSFPGDDEVERTADDKCYALQDGYAMDPWAVPDDVDVYYLVPSRQSWRLGDREITCLFGSTADNGTLTGSLRGDSTTLDADQIAFLSATNAIDTALYEEPEDYPEDDLAANRAWAKDVHAELGEQIEALRGHTWPAGAKRPVADLIEEMEDARKDWARAAAATDVDTYYTHYDNGYEYVDGPTTVTARKALGLDTTAPTYEDDSESADDSGSAGGIEV</sequence>
<keyword evidence="2" id="KW-1133">Transmembrane helix</keyword>
<evidence type="ECO:0000256" key="1">
    <source>
        <dbReference type="SAM" id="MobiDB-lite"/>
    </source>
</evidence>